<dbReference type="EMBL" id="QOVF01000001">
    <property type="protein sequence ID" value="KAA0696939.1"/>
    <property type="molecule type" value="Genomic_DNA"/>
</dbReference>
<gene>
    <name evidence="1" type="ORF">DT594_06410</name>
</gene>
<evidence type="ECO:0000313" key="1">
    <source>
        <dbReference type="EMBL" id="KAA0696939.1"/>
    </source>
</evidence>
<reference evidence="1 2" key="1">
    <citation type="submission" date="2018-07" db="EMBL/GenBank/DDBJ databases">
        <title>Pseudomonas laoshanensis sp. nov., isolated from soil.</title>
        <authorList>
            <person name="Sun J."/>
            <person name="Yu L."/>
            <person name="Wang M."/>
            <person name="Zhang C."/>
        </authorList>
    </citation>
    <scope>NUCLEOTIDE SEQUENCE [LARGE SCALE GENOMIC DNA]</scope>
    <source>
        <strain evidence="1 2">Y22</strain>
    </source>
</reference>
<protein>
    <submittedName>
        <fullName evidence="1">Uncharacterized protein</fullName>
    </submittedName>
</protein>
<evidence type="ECO:0000313" key="2">
    <source>
        <dbReference type="Proteomes" id="UP000463138"/>
    </source>
</evidence>
<dbReference type="AlphaFoldDB" id="A0A7V7GX16"/>
<proteinExistence type="predicted"/>
<dbReference type="Proteomes" id="UP000463138">
    <property type="component" value="Unassembled WGS sequence"/>
</dbReference>
<comment type="caution">
    <text evidence="1">The sequence shown here is derived from an EMBL/GenBank/DDBJ whole genome shotgun (WGS) entry which is preliminary data.</text>
</comment>
<sequence>MFLLGPTLPLFRVIITARAVITASVYGEYRETISENLQRRAGVILSQRDLVNNSNQKCRRRIVLYHRQRIGSPAGVFKGSFGRNQPDWERGHIKHVSTLVT</sequence>
<name>A0A7V7GX16_9GAMM</name>
<keyword evidence="2" id="KW-1185">Reference proteome</keyword>
<organism evidence="1 2">
    <name type="scientific">Halopseudomonas laoshanensis</name>
    <dbReference type="NCBI Taxonomy" id="2268758"/>
    <lineage>
        <taxon>Bacteria</taxon>
        <taxon>Pseudomonadati</taxon>
        <taxon>Pseudomonadota</taxon>
        <taxon>Gammaproteobacteria</taxon>
        <taxon>Pseudomonadales</taxon>
        <taxon>Pseudomonadaceae</taxon>
        <taxon>Halopseudomonas</taxon>
    </lineage>
</organism>
<accession>A0A7V7GX16</accession>